<dbReference type="InterPro" id="IPR011050">
    <property type="entry name" value="Pectin_lyase_fold/virulence"/>
</dbReference>
<dbReference type="InterPro" id="IPR012334">
    <property type="entry name" value="Pectin_lyas_fold"/>
</dbReference>
<protein>
    <recommendedName>
        <fullName evidence="3">Right handed beta helix domain-containing protein</fullName>
    </recommendedName>
</protein>
<dbReference type="Proteomes" id="UP000198287">
    <property type="component" value="Unassembled WGS sequence"/>
</dbReference>
<organism evidence="1 2">
    <name type="scientific">Folsomia candida</name>
    <name type="common">Springtail</name>
    <dbReference type="NCBI Taxonomy" id="158441"/>
    <lineage>
        <taxon>Eukaryota</taxon>
        <taxon>Metazoa</taxon>
        <taxon>Ecdysozoa</taxon>
        <taxon>Arthropoda</taxon>
        <taxon>Hexapoda</taxon>
        <taxon>Collembola</taxon>
        <taxon>Entomobryomorpha</taxon>
        <taxon>Isotomoidea</taxon>
        <taxon>Isotomidae</taxon>
        <taxon>Proisotominae</taxon>
        <taxon>Folsomia</taxon>
    </lineage>
</organism>
<evidence type="ECO:0008006" key="3">
    <source>
        <dbReference type="Google" id="ProtNLM"/>
    </source>
</evidence>
<dbReference type="SUPFAM" id="SSF51126">
    <property type="entry name" value="Pectin lyase-like"/>
    <property type="match status" value="3"/>
</dbReference>
<reference evidence="1 2" key="1">
    <citation type="submission" date="2015-12" db="EMBL/GenBank/DDBJ databases">
        <title>The genome of Folsomia candida.</title>
        <authorList>
            <person name="Faddeeva A."/>
            <person name="Derks M.F."/>
            <person name="Anvar Y."/>
            <person name="Smit S."/>
            <person name="Van Straalen N."/>
            <person name="Roelofs D."/>
        </authorList>
    </citation>
    <scope>NUCLEOTIDE SEQUENCE [LARGE SCALE GENOMIC DNA]</scope>
    <source>
        <strain evidence="1 2">VU population</strain>
        <tissue evidence="1">Whole body</tissue>
    </source>
</reference>
<dbReference type="Gene3D" id="2.160.20.10">
    <property type="entry name" value="Single-stranded right-handed beta-helix, Pectin lyase-like"/>
    <property type="match status" value="2"/>
</dbReference>
<evidence type="ECO:0000313" key="2">
    <source>
        <dbReference type="Proteomes" id="UP000198287"/>
    </source>
</evidence>
<gene>
    <name evidence="1" type="ORF">Fcan01_19018</name>
</gene>
<dbReference type="AlphaFoldDB" id="A0A226DKZ8"/>
<keyword evidence="2" id="KW-1185">Reference proteome</keyword>
<proteinExistence type="predicted"/>
<dbReference type="EMBL" id="LNIX01000016">
    <property type="protein sequence ID" value="OXA45869.1"/>
    <property type="molecule type" value="Genomic_DNA"/>
</dbReference>
<accession>A0A226DKZ8</accession>
<name>A0A226DKZ8_FOLCA</name>
<sequence length="868" mass="94358">MEGLIVALTKRSVEHRLASIRGISFTITEDYEIYPINSVELQICLETQQTIILAEVEYCGYFEVSRTGVTIKGQGEKSVIKYKGCQGDASLVVSGHGCFLHDFYVSVEGFGFSGINVSGDANTFRNVTVTSGHFGCYIFGAGNSFDDVKVASSRYGAEVLGDQNSFNGFTMENITETGFGISGSKVFIDDFQFSYGNSEAAASPFRHGLLISALSHNCEIRSSNCCVVIIEGKNHTLRDVNCEHILKIANVPGNEHQLERCKGKTCQTDGASIPCIMGNNGNEFSIYSRGRDLREILKSCNSGDVIQLEEGIYVGGFAMTKNNITLKGVGDRTIIACVSYTDTVGLSILANDCTISDLQFSIPFKETTGMRVTGANNVIRNVFFRGGWICIDIDGDGNILRDIRIFCTQLYHEDLRNMFSGVICRGTVFANIWIGAFIKGSGNQIRNLYCNKVPKLPGVTTFGVFIDDGASNYVDNLSCDATDWSKITFGLVVGDKASGVGVKLSNCRFGRGKIYGRGHSMQDIEATLSLELFGQDHVLAKCSSNHLLTDKLQKSITNCDFTTISQLVESEEPSVEKEEKTLISPNFESSEHQSSSHIGVDRVTSNSKEFQECLQNTKSGDVIILREGLYEGEFSVLDHSVKIQGAGKFLTILQNPLSTGDENFLLSVVGDNCVICDLCFIVPRLGGGLEIIGSGNSARNLAFLGGSKGVLIRERNNKLSDIMVDGTTCGVSCHGDGKPGNGNGCVLSDIIYRKGSQGTSSVGVRILDGEGNTLDNLKCEGLQRWKRDLGLELESSARNTRITNSICERVKIAGNEHNFKNVDFGVRLRVEGSGHQFEERKALQIVNNGGENVDISGVEITKGDYSDL</sequence>
<comment type="caution">
    <text evidence="1">The sequence shown here is derived from an EMBL/GenBank/DDBJ whole genome shotgun (WGS) entry which is preliminary data.</text>
</comment>
<evidence type="ECO:0000313" key="1">
    <source>
        <dbReference type="EMBL" id="OXA45869.1"/>
    </source>
</evidence>